<comment type="caution">
    <text evidence="10">The sequence shown here is derived from an EMBL/GenBank/DDBJ whole genome shotgun (WGS) entry which is preliminary data.</text>
</comment>
<evidence type="ECO:0000256" key="7">
    <source>
        <dbReference type="ARBA" id="ARBA00023136"/>
    </source>
</evidence>
<evidence type="ECO:0000256" key="4">
    <source>
        <dbReference type="ARBA" id="ARBA00022692"/>
    </source>
</evidence>
<keyword evidence="11" id="KW-1185">Reference proteome</keyword>
<evidence type="ECO:0000256" key="2">
    <source>
        <dbReference type="ARBA" id="ARBA00022448"/>
    </source>
</evidence>
<dbReference type="OrthoDB" id="9810860at2"/>
<sequence>MLQLHWKRLFIPSMNQPSTARMTHTVLILAVCISCLWLINGLMIQKIRQWYATEVQFALLAGVIVGPVTHLVPIDSLGDVTTLMEWACRITMAMALSSAALQMERRFLEDYSRPLAVIVIGGMVLMAAFTTVLIQITMATGWALAFLLGWILTPTDPVVTATVVQGDQAKQLIPAPMRHAITYESGINDGLASPMVMLAMALWLSITQGAPLEGMHWLLMTVGYENLACIGAAYALGLIAGKALQKAHAAGWMSQSTLLPFALAFTLLLLFGLHMIGMNAIIGVFIGNLGLSHTVTENEDLQQEEMQSTLERLFTIPVFFLLGIVLPWQGWLSLGWLALLATVLIVFLRRLPALLLLSPLLGPLKGIRTAAWLGWIGPLGVAALLYALEVREKADLELAWPLVTLVVVASVVIHGSSSIVSARAYARHTDPDNRS</sequence>
<comment type="subcellular location">
    <subcellularLocation>
        <location evidence="1">Cell membrane</location>
        <topology evidence="1">Multi-pass membrane protein</topology>
    </subcellularLocation>
</comment>
<evidence type="ECO:0000256" key="3">
    <source>
        <dbReference type="ARBA" id="ARBA00022449"/>
    </source>
</evidence>
<dbReference type="EMBL" id="QRDJ01000006">
    <property type="protein sequence ID" value="REC95912.1"/>
    <property type="molecule type" value="Genomic_DNA"/>
</dbReference>
<feature type="transmembrane region" description="Helical" evidence="8">
    <location>
        <begin position="20"/>
        <end position="39"/>
    </location>
</feature>
<keyword evidence="2" id="KW-0813">Transport</keyword>
<organism evidence="10 11">
    <name type="scientific">Kushneria indalinina DSM 14324</name>
    <dbReference type="NCBI Taxonomy" id="1122140"/>
    <lineage>
        <taxon>Bacteria</taxon>
        <taxon>Pseudomonadati</taxon>
        <taxon>Pseudomonadota</taxon>
        <taxon>Gammaproteobacteria</taxon>
        <taxon>Oceanospirillales</taxon>
        <taxon>Halomonadaceae</taxon>
        <taxon>Kushneria</taxon>
    </lineage>
</organism>
<feature type="transmembrane region" description="Helical" evidence="8">
    <location>
        <begin position="115"/>
        <end position="148"/>
    </location>
</feature>
<reference evidence="10 11" key="1">
    <citation type="submission" date="2018-07" db="EMBL/GenBank/DDBJ databases">
        <title>Genomic Encyclopedia of Type Strains, Phase IV (KMG-IV): sequencing the most valuable type-strain genomes for metagenomic binning, comparative biology and taxonomic classification.</title>
        <authorList>
            <person name="Goeker M."/>
        </authorList>
    </citation>
    <scope>NUCLEOTIDE SEQUENCE [LARGE SCALE GENOMIC DNA]</scope>
    <source>
        <strain evidence="10 11">DSM 14324</strain>
    </source>
</reference>
<feature type="transmembrane region" description="Helical" evidence="8">
    <location>
        <begin position="400"/>
        <end position="426"/>
    </location>
</feature>
<dbReference type="Proteomes" id="UP000256334">
    <property type="component" value="Unassembled WGS sequence"/>
</dbReference>
<dbReference type="PANTHER" id="PTHR32507:SF8">
    <property type="entry name" value="CNH1P"/>
    <property type="match status" value="1"/>
</dbReference>
<evidence type="ECO:0000256" key="5">
    <source>
        <dbReference type="ARBA" id="ARBA00022989"/>
    </source>
</evidence>
<feature type="transmembrane region" description="Helical" evidence="8">
    <location>
        <begin position="261"/>
        <end position="289"/>
    </location>
</feature>
<feature type="transmembrane region" description="Helical" evidence="8">
    <location>
        <begin position="191"/>
        <end position="210"/>
    </location>
</feature>
<evidence type="ECO:0000313" key="11">
    <source>
        <dbReference type="Proteomes" id="UP000256334"/>
    </source>
</evidence>
<proteinExistence type="predicted"/>
<evidence type="ECO:0000256" key="1">
    <source>
        <dbReference type="ARBA" id="ARBA00004651"/>
    </source>
</evidence>
<evidence type="ECO:0000256" key="6">
    <source>
        <dbReference type="ARBA" id="ARBA00023065"/>
    </source>
</evidence>
<dbReference type="PANTHER" id="PTHR32507">
    <property type="entry name" value="NA(+)/H(+) ANTIPORTER 1"/>
    <property type="match status" value="1"/>
</dbReference>
<keyword evidence="4 8" id="KW-0812">Transmembrane</keyword>
<dbReference type="InterPro" id="IPR006153">
    <property type="entry name" value="Cation/H_exchanger_TM"/>
</dbReference>
<keyword evidence="6" id="KW-0406">Ion transport</keyword>
<gene>
    <name evidence="10" type="ORF">C8D72_0581</name>
</gene>
<dbReference type="GO" id="GO:0015297">
    <property type="term" value="F:antiporter activity"/>
    <property type="evidence" value="ECO:0007669"/>
    <property type="project" value="UniProtKB-KW"/>
</dbReference>
<keyword evidence="7 8" id="KW-0472">Membrane</keyword>
<feature type="transmembrane region" description="Helical" evidence="8">
    <location>
        <begin position="217"/>
        <end position="241"/>
    </location>
</feature>
<keyword evidence="5 8" id="KW-1133">Transmembrane helix</keyword>
<keyword evidence="3" id="KW-0050">Antiport</keyword>
<feature type="transmembrane region" description="Helical" evidence="8">
    <location>
        <begin position="334"/>
        <end position="357"/>
    </location>
</feature>
<feature type="transmembrane region" description="Helical" evidence="8">
    <location>
        <begin position="369"/>
        <end position="388"/>
    </location>
</feature>
<dbReference type="RefSeq" id="WP_115852877.1">
    <property type="nucleotide sequence ID" value="NZ_QRDJ01000006.1"/>
</dbReference>
<evidence type="ECO:0000256" key="8">
    <source>
        <dbReference type="SAM" id="Phobius"/>
    </source>
</evidence>
<dbReference type="AlphaFoldDB" id="A0A3D9DYP5"/>
<evidence type="ECO:0000259" key="9">
    <source>
        <dbReference type="Pfam" id="PF00999"/>
    </source>
</evidence>
<dbReference type="GO" id="GO:1902600">
    <property type="term" value="P:proton transmembrane transport"/>
    <property type="evidence" value="ECO:0007669"/>
    <property type="project" value="InterPro"/>
</dbReference>
<accession>A0A3D9DYP5</accession>
<dbReference type="GO" id="GO:0005886">
    <property type="term" value="C:plasma membrane"/>
    <property type="evidence" value="ECO:0007669"/>
    <property type="project" value="UniProtKB-SubCell"/>
</dbReference>
<evidence type="ECO:0000313" key="10">
    <source>
        <dbReference type="EMBL" id="REC95912.1"/>
    </source>
</evidence>
<dbReference type="Pfam" id="PF00999">
    <property type="entry name" value="Na_H_Exchanger"/>
    <property type="match status" value="1"/>
</dbReference>
<feature type="domain" description="Cation/H+ exchanger transmembrane" evidence="9">
    <location>
        <begin position="44"/>
        <end position="417"/>
    </location>
</feature>
<protein>
    <submittedName>
        <fullName evidence="10">Sodium/proton antiporter (CPA1 family)</fullName>
    </submittedName>
</protein>
<name>A0A3D9DYP5_9GAMM</name>